<dbReference type="AlphaFoldDB" id="A0A1N6IBE7"/>
<gene>
    <name evidence="1" type="ORF">SAMN02743940_1694</name>
</gene>
<dbReference type="EMBL" id="FSRO01000001">
    <property type="protein sequence ID" value="SIO29346.1"/>
    <property type="molecule type" value="Genomic_DNA"/>
</dbReference>
<keyword evidence="2" id="KW-1185">Reference proteome</keyword>
<dbReference type="RefSeq" id="WP_028461227.1">
    <property type="nucleotide sequence ID" value="NZ_FSRO01000001.1"/>
</dbReference>
<evidence type="ECO:0000313" key="1">
    <source>
        <dbReference type="EMBL" id="SIO29346.1"/>
    </source>
</evidence>
<protein>
    <submittedName>
        <fullName evidence="1">Uncharacterized protein</fullName>
    </submittedName>
</protein>
<evidence type="ECO:0000313" key="2">
    <source>
        <dbReference type="Proteomes" id="UP000185062"/>
    </source>
</evidence>
<organism evidence="1 2">
    <name type="scientific">Nitrosomonas cryotolerans ATCC 49181</name>
    <dbReference type="NCBI Taxonomy" id="1131553"/>
    <lineage>
        <taxon>Bacteria</taxon>
        <taxon>Pseudomonadati</taxon>
        <taxon>Pseudomonadota</taxon>
        <taxon>Betaproteobacteria</taxon>
        <taxon>Nitrosomonadales</taxon>
        <taxon>Nitrosomonadaceae</taxon>
        <taxon>Nitrosomonas</taxon>
    </lineage>
</organism>
<reference evidence="1 2" key="1">
    <citation type="submission" date="2016-12" db="EMBL/GenBank/DDBJ databases">
        <authorList>
            <person name="Song W.-J."/>
            <person name="Kurnit D.M."/>
        </authorList>
    </citation>
    <scope>NUCLEOTIDE SEQUENCE [LARGE SCALE GENOMIC DNA]</scope>
    <source>
        <strain evidence="1 2">ATCC 49181</strain>
    </source>
</reference>
<name>A0A1N6IBE7_9PROT</name>
<sequence>MNHWFSKNLGDGIVAWEPLDHIKTLFLSEYKKAGCPKDMAVFIRHESEGSLHCEVKAYFSPATFIVANKIDADRCARPSFDNLSLLAGSEDSWPLFFPENGR</sequence>
<dbReference type="STRING" id="44575.SAMN05216419_100945"/>
<accession>A0A1N6IBE7</accession>
<proteinExistence type="predicted"/>
<dbReference type="Proteomes" id="UP000185062">
    <property type="component" value="Unassembled WGS sequence"/>
</dbReference>
<dbReference type="eggNOG" id="ENOG50331PX">
    <property type="taxonomic scope" value="Bacteria"/>
</dbReference>